<evidence type="ECO:0000256" key="1">
    <source>
        <dbReference type="ARBA" id="ARBA00022468"/>
    </source>
</evidence>
<dbReference type="EMBL" id="CP048987">
    <property type="protein sequence ID" value="QID79305.1"/>
    <property type="molecule type" value="Genomic_DNA"/>
</dbReference>
<dbReference type="PANTHER" id="PTHR20913:SF7">
    <property type="entry name" value="RE60063P"/>
    <property type="match status" value="1"/>
</dbReference>
<dbReference type="Gene3D" id="1.10.472.80">
    <property type="entry name" value="Ypt/Rab-GAP domain of gyp1p, domain 3"/>
    <property type="match status" value="1"/>
</dbReference>
<dbReference type="Gene3D" id="1.10.8.1310">
    <property type="match status" value="1"/>
</dbReference>
<reference evidence="3 4" key="1">
    <citation type="journal article" date="2019" name="BMC Genomics">
        <title>Chromosome level assembly and comparative genome analysis confirm lager-brewing yeasts originated from a single hybridization.</title>
        <authorList>
            <person name="Salazar A.N."/>
            <person name="Gorter de Vries A.R."/>
            <person name="van den Broek M."/>
            <person name="Brouwers N."/>
            <person name="de la Torre Cortes P."/>
            <person name="Kuijpers N.G.A."/>
            <person name="Daran J.G."/>
            <person name="Abeel T."/>
        </authorList>
    </citation>
    <scope>NUCLEOTIDE SEQUENCE [LARGE SCALE GENOMIC DNA]</scope>
    <source>
        <strain evidence="3 4">CBS 1483</strain>
    </source>
</reference>
<gene>
    <name evidence="3" type="primary">GYP8_1</name>
    <name evidence="3" type="ORF">GRS66_001557</name>
</gene>
<dbReference type="OrthoDB" id="206700at2759"/>
<keyword evidence="1" id="KW-0343">GTPase activation</keyword>
<dbReference type="SUPFAM" id="SSF47923">
    <property type="entry name" value="Ypt/Rab-GAP domain of gyp1p"/>
    <property type="match status" value="1"/>
</dbReference>
<proteinExistence type="predicted"/>
<evidence type="ECO:0000313" key="3">
    <source>
        <dbReference type="EMBL" id="QID79305.1"/>
    </source>
</evidence>
<dbReference type="GO" id="GO:0005096">
    <property type="term" value="F:GTPase activator activity"/>
    <property type="evidence" value="ECO:0007669"/>
    <property type="project" value="UniProtKB-KW"/>
</dbReference>
<dbReference type="PANTHER" id="PTHR20913">
    <property type="entry name" value="TBC1 DOMAIN FAMILY MEMBER 20/GTPASE"/>
    <property type="match status" value="1"/>
</dbReference>
<dbReference type="GO" id="GO:0006888">
    <property type="term" value="P:endoplasmic reticulum to Golgi vesicle-mediated transport"/>
    <property type="evidence" value="ECO:0007669"/>
    <property type="project" value="TreeGrafter"/>
</dbReference>
<keyword evidence="4" id="KW-1185">Reference proteome</keyword>
<accession>A0A6C1DR06</accession>
<organism evidence="3 4">
    <name type="scientific">Saccharomyces pastorianus</name>
    <name type="common">Lager yeast</name>
    <name type="synonym">Saccharomyces cerevisiae x Saccharomyces eubayanus</name>
    <dbReference type="NCBI Taxonomy" id="27292"/>
    <lineage>
        <taxon>Eukaryota</taxon>
        <taxon>Fungi</taxon>
        <taxon>Dikarya</taxon>
        <taxon>Ascomycota</taxon>
        <taxon>Saccharomycotina</taxon>
        <taxon>Saccharomycetes</taxon>
        <taxon>Saccharomycetales</taxon>
        <taxon>Saccharomycetaceae</taxon>
        <taxon>Saccharomyces</taxon>
    </lineage>
</organism>
<sequence length="497" mass="57628">MPLRSLFHTNHSSHDKDALTRGGYNAYLESLSRCDSGKAEEQKGKVISKLLEKKDVRALRYIGLGPLGFVNNSLRKDCWYELLASQLLIDDATEYITPVEKHKDEGQVILDAERSFGGIVDKNLKLQLRKLLVELITRVLRKYPTLNYYQGYHDIVSVFIMCFSWNVTKENGLELENLSLQEEIDMERLFYCIEAFTLLYLRDFMMNSLDFSFEQLRVISSLIKESNMKFYNLFKFDENEPLFAIGSILTIFAHNLKPIDSGDNNLHKILFQIFDMTISMQSMRLPLIIYKNLLLQNASEISKQIEANSDFFENDFDLRHGAIQTVLQKKLYDEALWEEVLQITRKDATTASKKALKRVSLNKYSALLNTACGKPGCFDMSTIIFYLSEQTKMNEHYKEEKYHGVAARSKTRALVQRLGHFLPSKYNRWSKISLLIGIVAILYQLRTTRSLSLVLNLRYMISTKLKDLSHININLHHVSHIWVDPIRDILKLGHPTR</sequence>
<protein>
    <submittedName>
        <fullName evidence="3">GTPase-activating protein gyp8</fullName>
    </submittedName>
</protein>
<dbReference type="Proteomes" id="UP000501346">
    <property type="component" value="Chromosome ScVI"/>
</dbReference>
<dbReference type="PROSITE" id="PS50086">
    <property type="entry name" value="TBC_RABGAP"/>
    <property type="match status" value="1"/>
</dbReference>
<dbReference type="Pfam" id="PF00566">
    <property type="entry name" value="RabGAP-TBC"/>
    <property type="match status" value="1"/>
</dbReference>
<name>A0A6C1DR06_SACPS</name>
<evidence type="ECO:0000259" key="2">
    <source>
        <dbReference type="PROSITE" id="PS50086"/>
    </source>
</evidence>
<dbReference type="InterPro" id="IPR045913">
    <property type="entry name" value="TBC20/Gyp8-like"/>
</dbReference>
<dbReference type="GO" id="GO:0005789">
    <property type="term" value="C:endoplasmic reticulum membrane"/>
    <property type="evidence" value="ECO:0007669"/>
    <property type="project" value="TreeGrafter"/>
</dbReference>
<feature type="domain" description="Rab-GAP TBC" evidence="2">
    <location>
        <begin position="69"/>
        <end position="281"/>
    </location>
</feature>
<dbReference type="InterPro" id="IPR000195">
    <property type="entry name" value="Rab-GAP-TBC_dom"/>
</dbReference>
<dbReference type="AlphaFoldDB" id="A0A6C1DR06"/>
<evidence type="ECO:0000313" key="4">
    <source>
        <dbReference type="Proteomes" id="UP000501346"/>
    </source>
</evidence>
<dbReference type="InterPro" id="IPR035969">
    <property type="entry name" value="Rab-GAP_TBC_sf"/>
</dbReference>